<feature type="domain" description="FAS1" evidence="3">
    <location>
        <begin position="40"/>
        <end position="213"/>
    </location>
</feature>
<keyword evidence="2" id="KW-0732">Signal</keyword>
<evidence type="ECO:0000313" key="4">
    <source>
        <dbReference type="EMBL" id="EFJ02269.1"/>
    </source>
</evidence>
<dbReference type="InterPro" id="IPR000782">
    <property type="entry name" value="FAS1_domain"/>
</dbReference>
<dbReference type="PROSITE" id="PS50213">
    <property type="entry name" value="FAS1"/>
    <property type="match status" value="4"/>
</dbReference>
<feature type="domain" description="FAS1" evidence="3">
    <location>
        <begin position="216"/>
        <end position="349"/>
    </location>
</feature>
<dbReference type="Proteomes" id="UP000007431">
    <property type="component" value="Unassembled WGS sequence"/>
</dbReference>
<gene>
    <name evidence="4" type="ORF">SCHCODRAFT_255406</name>
</gene>
<dbReference type="InterPro" id="IPR050904">
    <property type="entry name" value="Adhesion/Biosynth-related"/>
</dbReference>
<dbReference type="Gene3D" id="2.30.180.10">
    <property type="entry name" value="FAS1 domain"/>
    <property type="match status" value="5"/>
</dbReference>
<evidence type="ECO:0000256" key="1">
    <source>
        <dbReference type="SAM" id="Phobius"/>
    </source>
</evidence>
<dbReference type="eggNOG" id="KOG1437">
    <property type="taxonomic scope" value="Eukaryota"/>
</dbReference>
<accession>D8PNR9</accession>
<keyword evidence="1" id="KW-0472">Membrane</keyword>
<protein>
    <recommendedName>
        <fullName evidence="3">FAS1 domain-containing protein</fullName>
    </recommendedName>
</protein>
<organism evidence="5">
    <name type="scientific">Schizophyllum commune (strain H4-8 / FGSC 9210)</name>
    <name type="common">Split gill fungus</name>
    <dbReference type="NCBI Taxonomy" id="578458"/>
    <lineage>
        <taxon>Eukaryota</taxon>
        <taxon>Fungi</taxon>
        <taxon>Dikarya</taxon>
        <taxon>Basidiomycota</taxon>
        <taxon>Agaricomycotina</taxon>
        <taxon>Agaricomycetes</taxon>
        <taxon>Agaricomycetidae</taxon>
        <taxon>Agaricales</taxon>
        <taxon>Schizophyllaceae</taxon>
        <taxon>Schizophyllum</taxon>
    </lineage>
</organism>
<dbReference type="AlphaFoldDB" id="D8PNR9"/>
<dbReference type="SMART" id="SM00554">
    <property type="entry name" value="FAS1"/>
    <property type="match status" value="4"/>
</dbReference>
<feature type="domain" description="FAS1" evidence="3">
    <location>
        <begin position="355"/>
        <end position="501"/>
    </location>
</feature>
<dbReference type="InParanoid" id="D8PNR9"/>
<evidence type="ECO:0000256" key="2">
    <source>
        <dbReference type="SAM" id="SignalP"/>
    </source>
</evidence>
<dbReference type="HOGENOM" id="CLU_003373_0_0_1"/>
<dbReference type="PANTHER" id="PTHR10900">
    <property type="entry name" value="PERIOSTIN-RELATED"/>
    <property type="match status" value="1"/>
</dbReference>
<dbReference type="FunCoup" id="D8PNR9">
    <property type="interactions" value="19"/>
</dbReference>
<reference evidence="4 5" key="1">
    <citation type="journal article" date="2010" name="Nat. Biotechnol.">
        <title>Genome sequence of the model mushroom Schizophyllum commune.</title>
        <authorList>
            <person name="Ohm R.A."/>
            <person name="de Jong J.F."/>
            <person name="Lugones L.G."/>
            <person name="Aerts A."/>
            <person name="Kothe E."/>
            <person name="Stajich J.E."/>
            <person name="de Vries R.P."/>
            <person name="Record E."/>
            <person name="Levasseur A."/>
            <person name="Baker S.E."/>
            <person name="Bartholomew K.A."/>
            <person name="Coutinho P.M."/>
            <person name="Erdmann S."/>
            <person name="Fowler T.J."/>
            <person name="Gathman A.C."/>
            <person name="Lombard V."/>
            <person name="Henrissat B."/>
            <person name="Knabe N."/>
            <person name="Kuees U."/>
            <person name="Lilly W.W."/>
            <person name="Lindquist E."/>
            <person name="Lucas S."/>
            <person name="Magnuson J.K."/>
            <person name="Piumi F."/>
            <person name="Raudaskoski M."/>
            <person name="Salamov A."/>
            <person name="Schmutz J."/>
            <person name="Schwarze F.W.M.R."/>
            <person name="vanKuyk P.A."/>
            <person name="Horton J.S."/>
            <person name="Grigoriev I.V."/>
            <person name="Woesten H.A.B."/>
        </authorList>
    </citation>
    <scope>NUCLEOTIDE SEQUENCE [LARGE SCALE GENOMIC DNA]</scope>
    <source>
        <strain evidence="5">H4-8 / FGSC 9210</strain>
    </source>
</reference>
<dbReference type="GO" id="GO:0016236">
    <property type="term" value="P:macroautophagy"/>
    <property type="evidence" value="ECO:0007669"/>
    <property type="project" value="TreeGrafter"/>
</dbReference>
<name>D8PNR9_SCHCM</name>
<dbReference type="OMA" id="PPYPPWM"/>
<dbReference type="GO" id="GO:0000329">
    <property type="term" value="C:fungal-type vacuole membrane"/>
    <property type="evidence" value="ECO:0007669"/>
    <property type="project" value="TreeGrafter"/>
</dbReference>
<dbReference type="STRING" id="578458.D8PNR9"/>
<keyword evidence="1" id="KW-0812">Transmembrane</keyword>
<feature type="chain" id="PRO_5003120205" description="FAS1 domain-containing protein" evidence="2">
    <location>
        <begin position="30"/>
        <end position="891"/>
    </location>
</feature>
<evidence type="ECO:0000259" key="3">
    <source>
        <dbReference type="PROSITE" id="PS50213"/>
    </source>
</evidence>
<dbReference type="Pfam" id="PF02469">
    <property type="entry name" value="Fasciclin"/>
    <property type="match status" value="4"/>
</dbReference>
<keyword evidence="5" id="KW-1185">Reference proteome</keyword>
<evidence type="ECO:0000313" key="5">
    <source>
        <dbReference type="Proteomes" id="UP000007431"/>
    </source>
</evidence>
<sequence>MKASIKHEPMRFSLLPLTIVALVAPFIDAQQAPLSPHATATTLVDALNADPDYTSLLKLLQRARLIPTLNRLNGSTLFAPTNDAIEKHRLWNTYLDNGDDLVDNVREELRQQLFYHLLNYSLPVPEEDRILVMKTLHYPHSPTEHPTPQPPPSPPWMPVPNGTLGHEPQRLRLAAHGEEALVGVDASGKGGASVVKGRVDAGNGILLGIDDVLEPPKRLADVIPTKDSISYWNKIMTPEITVLLNNTDELTVFLPRDDAWDSLDKLERLYLESEYATDDLLRILNMHAVVQDGVKWSDSFEPATNLTTLDGSTLEIVVAPEKTMVGSAQLVHPDIYAANGVAHIVDGLLIPPNSLQITPEKYLLALNCSKFISLLHSVNLTGLVNDTEAKYTILAPQDDVISLLKDDDELPEPGTEELKNMLRYHFLPGRWTPKKLKDGMLLETALEEEGLDGGRQVLSVEVSEDDIQADKHQSIRFGGAKVLGEYIEVNNTLIYFVSRPVTPPVDALSAALPSLDLSSFLAAVFSTNLADVLKATPRTTILMPHNAAFKRLGALVSAHLLSQGAASKADLEQIILHHTLDSVQYAGDLDKGAQHTYSTLQGSDVDLVREENGTLSLRPSGGWPGMRATVYPKDTLTKTGVVHELSDLLFPRSVHLTLPKLIKAAQGSTMSTLISKAGMDWVLNGTAPPEGSPWADRVPEGATWTILCPTDDAFKSVNLTERYANIEDLQKTVEQHLIWIPTSKLDADAPPIENRPISLDDDPEYPTLRGRDSDFEEGGITFKKQGDDDEGTGYDVGILGARACQGTDSARVLAWGRTTGGLGGGVIQINRLLEPCEVPWLLKYGPPVFVGVLGVAAICAFFLGVRWVWQRDVTEATYEPVGGFDRSDEEA</sequence>
<dbReference type="EMBL" id="GL377302">
    <property type="protein sequence ID" value="EFJ02269.1"/>
    <property type="molecule type" value="Genomic_DNA"/>
</dbReference>
<feature type="domain" description="FAS1" evidence="3">
    <location>
        <begin position="504"/>
        <end position="649"/>
    </location>
</feature>
<proteinExistence type="predicted"/>
<dbReference type="SUPFAM" id="SSF82153">
    <property type="entry name" value="FAS1 domain"/>
    <property type="match status" value="5"/>
</dbReference>
<dbReference type="KEGG" id="scm:SCHCO_02612334"/>
<dbReference type="GO" id="GO:0005615">
    <property type="term" value="C:extracellular space"/>
    <property type="evidence" value="ECO:0007669"/>
    <property type="project" value="TreeGrafter"/>
</dbReference>
<feature type="transmembrane region" description="Helical" evidence="1">
    <location>
        <begin position="848"/>
        <end position="869"/>
    </location>
</feature>
<keyword evidence="1" id="KW-1133">Transmembrane helix</keyword>
<dbReference type="VEuPathDB" id="FungiDB:SCHCODRAFT_02612334"/>
<dbReference type="InterPro" id="IPR036378">
    <property type="entry name" value="FAS1_dom_sf"/>
</dbReference>
<feature type="signal peptide" evidence="2">
    <location>
        <begin position="1"/>
        <end position="29"/>
    </location>
</feature>
<dbReference type="PANTHER" id="PTHR10900:SF77">
    <property type="entry name" value="FI19380P1"/>
    <property type="match status" value="1"/>
</dbReference>
<dbReference type="GeneID" id="9589847"/>
<dbReference type="OrthoDB" id="14252at2759"/>